<evidence type="ECO:0000313" key="1">
    <source>
        <dbReference type="EMBL" id="QFZ84624.1"/>
    </source>
</evidence>
<protein>
    <submittedName>
        <fullName evidence="1">Uncharacterized protein</fullName>
    </submittedName>
</protein>
<organism evidence="1 2">
    <name type="scientific">Variovorax paradoxus</name>
    <dbReference type="NCBI Taxonomy" id="34073"/>
    <lineage>
        <taxon>Bacteria</taxon>
        <taxon>Pseudomonadati</taxon>
        <taxon>Pseudomonadota</taxon>
        <taxon>Betaproteobacteria</taxon>
        <taxon>Burkholderiales</taxon>
        <taxon>Comamonadaceae</taxon>
        <taxon>Variovorax</taxon>
    </lineage>
</organism>
<dbReference type="RefSeq" id="WP_153283246.1">
    <property type="nucleotide sequence ID" value="NZ_CP045644.1"/>
</dbReference>
<dbReference type="EMBL" id="CP045644">
    <property type="protein sequence ID" value="QFZ84624.1"/>
    <property type="molecule type" value="Genomic_DNA"/>
</dbReference>
<name>A0A5Q0M7Q4_VARPD</name>
<dbReference type="Proteomes" id="UP000326780">
    <property type="component" value="Chromosome"/>
</dbReference>
<evidence type="ECO:0000313" key="2">
    <source>
        <dbReference type="Proteomes" id="UP000326780"/>
    </source>
</evidence>
<dbReference type="AlphaFoldDB" id="A0A5Q0M7Q4"/>
<sequence length="81" mass="8842">MAMPMRAFWQFSGYCDRVLTAENIDHLQLIVTGQAGGEAAVEAMERMAKVAPNPVRYSQHAVIAASAVRDEEGFNALRGMS</sequence>
<gene>
    <name evidence="1" type="ORF">GFK26_18530</name>
</gene>
<proteinExistence type="predicted"/>
<accession>A0A5Q0M7Q4</accession>
<reference evidence="1 2" key="1">
    <citation type="submission" date="2019-10" db="EMBL/GenBank/DDBJ databases">
        <title>Complete genome sequence of Variovorax paradoxus 5C-2.</title>
        <authorList>
            <person name="Gogoleva N.E."/>
            <person name="Balkin A.S."/>
        </authorList>
    </citation>
    <scope>NUCLEOTIDE SEQUENCE [LARGE SCALE GENOMIC DNA]</scope>
    <source>
        <strain evidence="1 2">5C-2</strain>
    </source>
</reference>